<keyword evidence="2" id="KW-0472">Membrane</keyword>
<evidence type="ECO:0000256" key="1">
    <source>
        <dbReference type="ARBA" id="ARBA00008335"/>
    </source>
</evidence>
<evidence type="ECO:0000256" key="2">
    <source>
        <dbReference type="SAM" id="Phobius"/>
    </source>
</evidence>
<dbReference type="InterPro" id="IPR036259">
    <property type="entry name" value="MFS_trans_sf"/>
</dbReference>
<dbReference type="GO" id="GO:0008643">
    <property type="term" value="P:carbohydrate transport"/>
    <property type="evidence" value="ECO:0007669"/>
    <property type="project" value="InterPro"/>
</dbReference>
<name>A0A8E0RYR2_9TREM</name>
<comment type="similarity">
    <text evidence="1">Belongs to the major facilitator superfamily.</text>
</comment>
<accession>A0A8E0RYR2</accession>
<feature type="transmembrane region" description="Helical" evidence="2">
    <location>
        <begin position="106"/>
        <end position="125"/>
    </location>
</feature>
<dbReference type="EMBL" id="LUCM01006330">
    <property type="protein sequence ID" value="KAA0191454.1"/>
    <property type="molecule type" value="Genomic_DNA"/>
</dbReference>
<sequence length="159" mass="17841">MRWITRLSYAVGQTQKDLVGSVLNAFVIIYFERCLSIRNVEVGTLLLCGQIVNAISTPLIGYLSDRAVSAAHQSKKQPKTQTKLMQYLSRTTYFEPSFRLRTRKSWHFYGSLLMTIAFPCIFGQPKQAAGLPMWAKLIINGILIIVVQVSQIGLESASI</sequence>
<comment type="caution">
    <text evidence="3">The sequence shown here is derived from an EMBL/GenBank/DDBJ whole genome shotgun (WGS) entry which is preliminary data.</text>
</comment>
<dbReference type="PANTHER" id="PTHR11328">
    <property type="entry name" value="MAJOR FACILITATOR SUPERFAMILY DOMAIN-CONTAINING PROTEIN"/>
    <property type="match status" value="1"/>
</dbReference>
<dbReference type="Gene3D" id="1.20.1250.20">
    <property type="entry name" value="MFS general substrate transporter like domains"/>
    <property type="match status" value="1"/>
</dbReference>
<keyword evidence="4" id="KW-1185">Reference proteome</keyword>
<organism evidence="3 4">
    <name type="scientific">Fasciolopsis buskii</name>
    <dbReference type="NCBI Taxonomy" id="27845"/>
    <lineage>
        <taxon>Eukaryota</taxon>
        <taxon>Metazoa</taxon>
        <taxon>Spiralia</taxon>
        <taxon>Lophotrochozoa</taxon>
        <taxon>Platyhelminthes</taxon>
        <taxon>Trematoda</taxon>
        <taxon>Digenea</taxon>
        <taxon>Plagiorchiida</taxon>
        <taxon>Echinostomata</taxon>
        <taxon>Echinostomatoidea</taxon>
        <taxon>Fasciolidae</taxon>
        <taxon>Fasciolopsis</taxon>
    </lineage>
</organism>
<proteinExistence type="inferred from homology"/>
<reference evidence="3" key="1">
    <citation type="submission" date="2019-05" db="EMBL/GenBank/DDBJ databases">
        <title>Annotation for the trematode Fasciolopsis buski.</title>
        <authorList>
            <person name="Choi Y.-J."/>
        </authorList>
    </citation>
    <scope>NUCLEOTIDE SEQUENCE</scope>
    <source>
        <strain evidence="3">HT</strain>
        <tissue evidence="3">Whole worm</tissue>
    </source>
</reference>
<dbReference type="PANTHER" id="PTHR11328:SF28">
    <property type="entry name" value="MAJOR FACILITATOR SUPERFAMILY DOMAIN-CONTAINING PROTEIN 12"/>
    <property type="match status" value="1"/>
</dbReference>
<dbReference type="SUPFAM" id="SSF103473">
    <property type="entry name" value="MFS general substrate transporter"/>
    <property type="match status" value="1"/>
</dbReference>
<evidence type="ECO:0000313" key="3">
    <source>
        <dbReference type="EMBL" id="KAA0191454.1"/>
    </source>
</evidence>
<gene>
    <name evidence="3" type="ORF">FBUS_08242</name>
</gene>
<evidence type="ECO:0000313" key="4">
    <source>
        <dbReference type="Proteomes" id="UP000728185"/>
    </source>
</evidence>
<dbReference type="GO" id="GO:0005886">
    <property type="term" value="C:plasma membrane"/>
    <property type="evidence" value="ECO:0007669"/>
    <property type="project" value="TreeGrafter"/>
</dbReference>
<feature type="transmembrane region" description="Helical" evidence="2">
    <location>
        <begin position="137"/>
        <end position="154"/>
    </location>
</feature>
<dbReference type="AlphaFoldDB" id="A0A8E0RYR2"/>
<keyword evidence="2" id="KW-0812">Transmembrane</keyword>
<dbReference type="Proteomes" id="UP000728185">
    <property type="component" value="Unassembled WGS sequence"/>
</dbReference>
<protein>
    <submittedName>
        <fullName evidence="3">Major facilitator superfamily domain-containing protein 12</fullName>
    </submittedName>
</protein>
<dbReference type="InterPro" id="IPR039672">
    <property type="entry name" value="MFS_2"/>
</dbReference>
<dbReference type="GO" id="GO:0015293">
    <property type="term" value="F:symporter activity"/>
    <property type="evidence" value="ECO:0007669"/>
    <property type="project" value="InterPro"/>
</dbReference>
<dbReference type="OrthoDB" id="1730117at2759"/>
<keyword evidence="2" id="KW-1133">Transmembrane helix</keyword>